<dbReference type="PaxDb" id="243230-DR_0367"/>
<keyword evidence="4" id="KW-1185">Reference proteome</keyword>
<feature type="region of interest" description="Disordered" evidence="1">
    <location>
        <begin position="145"/>
        <end position="167"/>
    </location>
</feature>
<dbReference type="eggNOG" id="COG0456">
    <property type="taxonomic scope" value="Bacteria"/>
</dbReference>
<dbReference type="Pfam" id="PF00583">
    <property type="entry name" value="Acetyltransf_1"/>
    <property type="match status" value="1"/>
</dbReference>
<dbReference type="PROSITE" id="PS51186">
    <property type="entry name" value="GNAT"/>
    <property type="match status" value="1"/>
</dbReference>
<organism evidence="3 4">
    <name type="scientific">Deinococcus radiodurans (strain ATCC 13939 / DSM 20539 / JCM 16871 / CCUG 27074 / LMG 4051 / NBRC 15346 / NCIMB 9279 / VKM B-1422 / R1)</name>
    <dbReference type="NCBI Taxonomy" id="243230"/>
    <lineage>
        <taxon>Bacteria</taxon>
        <taxon>Thermotogati</taxon>
        <taxon>Deinococcota</taxon>
        <taxon>Deinococci</taxon>
        <taxon>Deinococcales</taxon>
        <taxon>Deinococcaceae</taxon>
        <taxon>Deinococcus</taxon>
    </lineage>
</organism>
<dbReference type="InterPro" id="IPR000182">
    <property type="entry name" value="GNAT_dom"/>
</dbReference>
<name>Q9RXE6_DEIRA</name>
<dbReference type="KEGG" id="dra:DR_0367"/>
<evidence type="ECO:0000313" key="4">
    <source>
        <dbReference type="Proteomes" id="UP000002524"/>
    </source>
</evidence>
<dbReference type="HOGENOM" id="CLU_100915_0_0_0"/>
<gene>
    <name evidence="3" type="ordered locus">DR_0367</name>
</gene>
<dbReference type="CDD" id="cd04301">
    <property type="entry name" value="NAT_SF"/>
    <property type="match status" value="1"/>
</dbReference>
<reference evidence="3 4" key="1">
    <citation type="journal article" date="1999" name="Science">
        <title>Genome sequence of the radioresistant bacterium Deinococcus radiodurans R1.</title>
        <authorList>
            <person name="White O."/>
            <person name="Eisen J.A."/>
            <person name="Heidelberg J.F."/>
            <person name="Hickey E.K."/>
            <person name="Peterson J.D."/>
            <person name="Dodson R.J."/>
            <person name="Haft D.H."/>
            <person name="Gwinn M.L."/>
            <person name="Nelson W.C."/>
            <person name="Richardson D.L."/>
            <person name="Moffat K.S."/>
            <person name="Qin H."/>
            <person name="Jiang L."/>
            <person name="Pamphile W."/>
            <person name="Crosby M."/>
            <person name="Shen M."/>
            <person name="Vamathevan J.J."/>
            <person name="Lam P."/>
            <person name="McDonald L."/>
            <person name="Utterback T."/>
            <person name="Zalewski C."/>
            <person name="Makarova K.S."/>
            <person name="Aravind L."/>
            <person name="Daly M.J."/>
            <person name="Minton K.W."/>
            <person name="Fleischmann R.D."/>
            <person name="Ketchum K.A."/>
            <person name="Nelson K.E."/>
            <person name="Salzberg S."/>
            <person name="Smith H.O."/>
            <person name="Venter J.C."/>
            <person name="Fraser C.M."/>
        </authorList>
    </citation>
    <scope>NUCLEOTIDE SEQUENCE [LARGE SCALE GENOMIC DNA]</scope>
    <source>
        <strain evidence="4">ATCC 13939 / DSM 20539 / JCM 16871 / LMG 4051 / NBRC 15346 / NCIMB 9279 / R1 / VKM B-1422</strain>
    </source>
</reference>
<dbReference type="PATRIC" id="fig|243230.17.peg.538"/>
<dbReference type="STRING" id="243230.DR_0367"/>
<dbReference type="EMBL" id="AE000513">
    <property type="protein sequence ID" value="AAF09955.1"/>
    <property type="molecule type" value="Genomic_DNA"/>
</dbReference>
<dbReference type="AlphaFoldDB" id="Q9RXE6"/>
<dbReference type="PIR" id="B75527">
    <property type="entry name" value="B75527"/>
</dbReference>
<feature type="compositionally biased region" description="Basic and acidic residues" evidence="1">
    <location>
        <begin position="153"/>
        <end position="162"/>
    </location>
</feature>
<dbReference type="GO" id="GO:0016747">
    <property type="term" value="F:acyltransferase activity, transferring groups other than amino-acyl groups"/>
    <property type="evidence" value="ECO:0007669"/>
    <property type="project" value="InterPro"/>
</dbReference>
<proteinExistence type="predicted"/>
<sequence>MTPSTRGVQWRLPHSLLRPPLYPAAMSVPTPLTVRCVTDPQDPALAAFGRIQEEVYYAPDMLIPPAAFSRLLAGGQDERQDRILVAEQGSEVVGGTIYSLLPAAGFNSFMGVSRAAQGQGAGRALHAASLADVRAAGLPGMFADSVHPSRQSAAEREAEARSGSDPFTRRQQLHALGLRTVDVPYWQPVGGENGGPLKDLDLLYCPLDGGETVPLALVTRTMEAYWRGWLGPQRAAAEAQALAERAGNAERVRLLPGTETPGYWAR</sequence>
<accession>Q9RXE6</accession>
<dbReference type="SUPFAM" id="SSF55729">
    <property type="entry name" value="Acyl-CoA N-acyltransferases (Nat)"/>
    <property type="match status" value="1"/>
</dbReference>
<evidence type="ECO:0000256" key="1">
    <source>
        <dbReference type="SAM" id="MobiDB-lite"/>
    </source>
</evidence>
<dbReference type="EnsemblBacteria" id="AAF09955">
    <property type="protein sequence ID" value="AAF09955"/>
    <property type="gene ID" value="DR_0367"/>
</dbReference>
<dbReference type="InParanoid" id="Q9RXE6"/>
<evidence type="ECO:0000313" key="3">
    <source>
        <dbReference type="EMBL" id="AAF09955.1"/>
    </source>
</evidence>
<dbReference type="InterPro" id="IPR016181">
    <property type="entry name" value="Acyl_CoA_acyltransferase"/>
</dbReference>
<dbReference type="Proteomes" id="UP000002524">
    <property type="component" value="Chromosome 1"/>
</dbReference>
<dbReference type="OrthoDB" id="65070at2"/>
<evidence type="ECO:0000259" key="2">
    <source>
        <dbReference type="PROSITE" id="PS51186"/>
    </source>
</evidence>
<dbReference type="Gene3D" id="3.40.630.30">
    <property type="match status" value="1"/>
</dbReference>
<feature type="domain" description="N-acetyltransferase" evidence="2">
    <location>
        <begin position="32"/>
        <end position="190"/>
    </location>
</feature>
<protein>
    <recommendedName>
        <fullName evidence="2">N-acetyltransferase domain-containing protein</fullName>
    </recommendedName>
</protein>